<organism evidence="1 2">
    <name type="scientific">Mesoplasma florum (strain ATCC 33453 / NBRC 100688 / NCTC 11704 / L1)</name>
    <name type="common">Acholeplasma florum</name>
    <dbReference type="NCBI Taxonomy" id="265311"/>
    <lineage>
        <taxon>Bacteria</taxon>
        <taxon>Bacillati</taxon>
        <taxon>Mycoplasmatota</taxon>
        <taxon>Mollicutes</taxon>
        <taxon>Entomoplasmatales</taxon>
        <taxon>Entomoplasmataceae</taxon>
        <taxon>Mesoplasma</taxon>
    </lineage>
</organism>
<name>Q6F295_MESFL</name>
<sequence length="225" mass="23591">MKKLLAILGAVGLSVTGASIVVSCGGNGNTDITDPETGLVALSKIKNLTLDLGEIGENSSLNISKAFFEKNESVLKKAVGDTLTANMFYVSKITSTSATITGKNTNQELLSPSADFAVTVSFTSESDGRIDLAKLEGLVTSNLIVNKTKYQGTGNYDKSNAIADALIEANKELLKETVAKDFYLLKSDLVEPSDGKPGVAKLEGSTSSLKVKSGSPVEITFTLSE</sequence>
<dbReference type="PROSITE" id="PS51257">
    <property type="entry name" value="PROKAR_LIPOPROTEIN"/>
    <property type="match status" value="1"/>
</dbReference>
<dbReference type="Proteomes" id="UP000006647">
    <property type="component" value="Chromosome"/>
</dbReference>
<evidence type="ECO:0000313" key="1">
    <source>
        <dbReference type="EMBL" id="AAT75378.1"/>
    </source>
</evidence>
<dbReference type="OrthoDB" id="390336at2"/>
<evidence type="ECO:0000313" key="2">
    <source>
        <dbReference type="Proteomes" id="UP000006647"/>
    </source>
</evidence>
<dbReference type="AlphaFoldDB" id="Q6F295"/>
<dbReference type="EMBL" id="AE017263">
    <property type="protein sequence ID" value="AAT75378.1"/>
    <property type="molecule type" value="Genomic_DNA"/>
</dbReference>
<dbReference type="InterPro" id="IPR054816">
    <property type="entry name" value="Lipoprotein_mollicutes-type_CS"/>
</dbReference>
<keyword evidence="2" id="KW-1185">Reference proteome</keyword>
<reference evidence="1 2" key="1">
    <citation type="submission" date="2004-06" db="EMBL/GenBank/DDBJ databases">
        <authorList>
            <person name="Birren B.W."/>
            <person name="Stange-Thomann N."/>
            <person name="Hafez N."/>
            <person name="DeCaprio D."/>
            <person name="Fisher S."/>
            <person name="Butler J."/>
            <person name="Elkins T."/>
            <person name="Kodira C.D."/>
            <person name="Major J."/>
            <person name="Wang S."/>
            <person name="Nicol R."/>
            <person name="Nusbaum C."/>
        </authorList>
    </citation>
    <scope>NUCLEOTIDE SEQUENCE [LARGE SCALE GENOMIC DNA]</scope>
    <source>
        <strain evidence="2">ATCC 33453 / NBRC 100688 / NCTC 11704 / L1</strain>
    </source>
</reference>
<gene>
    <name evidence="1" type="ordered locus">Mfl022</name>
</gene>
<dbReference type="RefSeq" id="WP_011182919.1">
    <property type="nucleotide sequence ID" value="NC_006055.1"/>
</dbReference>
<dbReference type="PaxDb" id="265311-Mfl022"/>
<dbReference type="KEGG" id="mfl:Mfl022"/>
<dbReference type="GeneID" id="2898036"/>
<proteinExistence type="predicted"/>
<dbReference type="EnsemblBacteria" id="AAT75378">
    <property type="protein sequence ID" value="AAT75378"/>
    <property type="gene ID" value="Mfl022"/>
</dbReference>
<protein>
    <submittedName>
        <fullName evidence="1">Uncharacterized protein</fullName>
    </submittedName>
</protein>
<dbReference type="PATRIC" id="fig|265311.5.peg.22"/>
<dbReference type="STRING" id="265311.Mfl022"/>
<accession>Q6F295</accession>
<dbReference type="NCBIfam" id="NF038029">
    <property type="entry name" value="LP_plasma"/>
    <property type="match status" value="1"/>
</dbReference>
<dbReference type="HOGENOM" id="CLU_1228725_0_0_14"/>